<dbReference type="NCBIfam" id="TIGR01947">
    <property type="entry name" value="rnfG"/>
    <property type="match status" value="1"/>
</dbReference>
<organism evidence="9 10">
    <name type="scientific">Terrisporobacter othiniensis</name>
    <dbReference type="NCBI Taxonomy" id="1577792"/>
    <lineage>
        <taxon>Bacteria</taxon>
        <taxon>Bacillati</taxon>
        <taxon>Bacillota</taxon>
        <taxon>Clostridia</taxon>
        <taxon>Peptostreptococcales</taxon>
        <taxon>Peptostreptococcaceae</taxon>
        <taxon>Terrisporobacter</taxon>
    </lineage>
</organism>
<dbReference type="STRING" id="1577792.QX51_12460"/>
<dbReference type="Proteomes" id="UP000031189">
    <property type="component" value="Unassembled WGS sequence"/>
</dbReference>
<evidence type="ECO:0000256" key="2">
    <source>
        <dbReference type="ARBA" id="ARBA00022553"/>
    </source>
</evidence>
<proteinExistence type="inferred from homology"/>
<accession>A0A0B3W344</accession>
<comment type="function">
    <text evidence="6">Part of a membrane-bound complex that couples electron transfer with translocation of ions across the membrane.</text>
</comment>
<dbReference type="AlphaFoldDB" id="A0A0B3W344"/>
<dbReference type="Gene3D" id="3.90.1010.20">
    <property type="match status" value="1"/>
</dbReference>
<dbReference type="InterPro" id="IPR007329">
    <property type="entry name" value="FMN-bd"/>
</dbReference>
<keyword evidence="6" id="KW-1278">Translocase</keyword>
<keyword evidence="1 6" id="KW-0813">Transport</keyword>
<evidence type="ECO:0000313" key="10">
    <source>
        <dbReference type="Proteomes" id="UP000031189"/>
    </source>
</evidence>
<comment type="caution">
    <text evidence="9">The sequence shown here is derived from an EMBL/GenBank/DDBJ whole genome shotgun (WGS) entry which is preliminary data.</text>
</comment>
<dbReference type="SMART" id="SM00900">
    <property type="entry name" value="FMN_bind"/>
    <property type="match status" value="1"/>
</dbReference>
<dbReference type="Pfam" id="PF04205">
    <property type="entry name" value="FMN_bind"/>
    <property type="match status" value="1"/>
</dbReference>
<reference evidence="9 10" key="1">
    <citation type="submission" date="2014-12" db="EMBL/GenBank/DDBJ databases">
        <title>Draft genome sequence of Terrisporobacter sp. 08-306576, isolated from the blood culture of a bacteremia patient.</title>
        <authorList>
            <person name="Lund L.C."/>
            <person name="Sydenham T.V."/>
            <person name="Hogh S.V."/>
            <person name="Skov M.N."/>
            <person name="Kemp M."/>
            <person name="Justesen U.S."/>
        </authorList>
    </citation>
    <scope>NUCLEOTIDE SEQUENCE [LARGE SCALE GENOMIC DNA]</scope>
    <source>
        <strain evidence="9 10">08-306576</strain>
    </source>
</reference>
<dbReference type="GO" id="GO:0010181">
    <property type="term" value="F:FMN binding"/>
    <property type="evidence" value="ECO:0007669"/>
    <property type="project" value="InterPro"/>
</dbReference>
<keyword evidence="6" id="KW-1003">Cell membrane</keyword>
<evidence type="ECO:0000256" key="1">
    <source>
        <dbReference type="ARBA" id="ARBA00022448"/>
    </source>
</evidence>
<feature type="signal peptide" evidence="7">
    <location>
        <begin position="1"/>
        <end position="18"/>
    </location>
</feature>
<evidence type="ECO:0000313" key="9">
    <source>
        <dbReference type="EMBL" id="KHS56782.1"/>
    </source>
</evidence>
<dbReference type="HAMAP" id="MF_00479">
    <property type="entry name" value="RsxG_RnfG"/>
    <property type="match status" value="1"/>
</dbReference>
<evidence type="ECO:0000256" key="5">
    <source>
        <dbReference type="ARBA" id="ARBA00022982"/>
    </source>
</evidence>
<feature type="domain" description="FMN-binding" evidence="8">
    <location>
        <begin position="94"/>
        <end position="183"/>
    </location>
</feature>
<gene>
    <name evidence="6" type="primary">rnfG</name>
    <name evidence="9" type="ORF">QX51_12460</name>
</gene>
<dbReference type="EMBL" id="JWHR01000109">
    <property type="protein sequence ID" value="KHS56782.1"/>
    <property type="molecule type" value="Genomic_DNA"/>
</dbReference>
<dbReference type="GO" id="GO:0005886">
    <property type="term" value="C:plasma membrane"/>
    <property type="evidence" value="ECO:0007669"/>
    <property type="project" value="UniProtKB-SubCell"/>
</dbReference>
<comment type="cofactor">
    <cofactor evidence="6">
        <name>FMN</name>
        <dbReference type="ChEBI" id="CHEBI:58210"/>
    </cofactor>
</comment>
<sequence>MNSILKLGLNLFVICAVAAGLLAGTNQITAPLIEQRNEQANNEARKTVLSDASEFKLLDNSKYKSVSDVEVVEVYEGLNGSDVSGYTIKVLPKGYGGEIELMVGIKADGSISGVNIGNMTETPGLGAKAQEEAFYGQYAGKPATELSVIKSGAAGETEIQAISGATITSKAVTTGVNAAVEVYDSISK</sequence>
<keyword evidence="10" id="KW-1185">Reference proteome</keyword>
<comment type="similarity">
    <text evidence="6">Belongs to the RnfG family.</text>
</comment>
<keyword evidence="3 6" id="KW-0285">Flavoprotein</keyword>
<comment type="subcellular location">
    <subcellularLocation>
        <location evidence="6">Cell membrane</location>
        <topology evidence="6">Single-pass membrane protein</topology>
    </subcellularLocation>
</comment>
<dbReference type="OrthoDB" id="9794010at2"/>
<keyword evidence="7" id="KW-0732">Signal</keyword>
<keyword evidence="6" id="KW-1133">Transmembrane helix</keyword>
<evidence type="ECO:0000256" key="3">
    <source>
        <dbReference type="ARBA" id="ARBA00022630"/>
    </source>
</evidence>
<dbReference type="PANTHER" id="PTHR36118">
    <property type="entry name" value="ION-TRANSLOCATING OXIDOREDUCTASE COMPLEX SUBUNIT G"/>
    <property type="match status" value="1"/>
</dbReference>
<comment type="subunit">
    <text evidence="6">The complex is composed of six subunits: RnfA, RnfB, RnfC, RnfD, RnfE and RnfG.</text>
</comment>
<evidence type="ECO:0000256" key="7">
    <source>
        <dbReference type="SAM" id="SignalP"/>
    </source>
</evidence>
<keyword evidence="6" id="KW-0472">Membrane</keyword>
<dbReference type="GO" id="GO:0022900">
    <property type="term" value="P:electron transport chain"/>
    <property type="evidence" value="ECO:0007669"/>
    <property type="project" value="UniProtKB-UniRule"/>
</dbReference>
<feature type="modified residue" description="FMN phosphoryl threonine" evidence="6">
    <location>
        <position position="166"/>
    </location>
</feature>
<dbReference type="InterPro" id="IPR010209">
    <property type="entry name" value="Ion_transpt_RnfG/RsxG"/>
</dbReference>
<keyword evidence="6" id="KW-0812">Transmembrane</keyword>
<dbReference type="EC" id="7.-.-.-" evidence="6"/>
<dbReference type="PIRSF" id="PIRSF006091">
    <property type="entry name" value="E_trnsport_RnfG"/>
    <property type="match status" value="1"/>
</dbReference>
<dbReference type="GO" id="GO:0009055">
    <property type="term" value="F:electron transfer activity"/>
    <property type="evidence" value="ECO:0007669"/>
    <property type="project" value="InterPro"/>
</dbReference>
<evidence type="ECO:0000256" key="6">
    <source>
        <dbReference type="HAMAP-Rule" id="MF_00479"/>
    </source>
</evidence>
<protein>
    <recommendedName>
        <fullName evidence="6">Ion-translocating oxidoreductase complex subunit G</fullName>
        <ecNumber evidence="6">7.-.-.-</ecNumber>
    </recommendedName>
    <alternativeName>
        <fullName evidence="6">Rnf electron transport complex subunit G</fullName>
    </alternativeName>
</protein>
<evidence type="ECO:0000256" key="4">
    <source>
        <dbReference type="ARBA" id="ARBA00022643"/>
    </source>
</evidence>
<keyword evidence="5 6" id="KW-0249">Electron transport</keyword>
<evidence type="ECO:0000259" key="8">
    <source>
        <dbReference type="SMART" id="SM00900"/>
    </source>
</evidence>
<keyword evidence="2 6" id="KW-0597">Phosphoprotein</keyword>
<dbReference type="PANTHER" id="PTHR36118:SF1">
    <property type="entry name" value="ION-TRANSLOCATING OXIDOREDUCTASE COMPLEX SUBUNIT G"/>
    <property type="match status" value="1"/>
</dbReference>
<name>A0A0B3W344_9FIRM</name>
<keyword evidence="4 6" id="KW-0288">FMN</keyword>
<feature type="chain" id="PRO_5002098645" description="Ion-translocating oxidoreductase complex subunit G" evidence="7">
    <location>
        <begin position="19"/>
        <end position="188"/>
    </location>
</feature>
<dbReference type="RefSeq" id="WP_039680233.1">
    <property type="nucleotide sequence ID" value="NZ_JAWGXO010000012.1"/>
</dbReference>